<protein>
    <submittedName>
        <fullName evidence="1">Uncharacterized protein</fullName>
    </submittedName>
</protein>
<name>A0ACC1P332_9PEZI</name>
<keyword evidence="2" id="KW-1185">Reference proteome</keyword>
<comment type="caution">
    <text evidence="1">The sequence shown here is derived from an EMBL/GenBank/DDBJ whole genome shotgun (WGS) entry which is preliminary data.</text>
</comment>
<organism evidence="1 2">
    <name type="scientific">Xylaria curta</name>
    <dbReference type="NCBI Taxonomy" id="42375"/>
    <lineage>
        <taxon>Eukaryota</taxon>
        <taxon>Fungi</taxon>
        <taxon>Dikarya</taxon>
        <taxon>Ascomycota</taxon>
        <taxon>Pezizomycotina</taxon>
        <taxon>Sordariomycetes</taxon>
        <taxon>Xylariomycetidae</taxon>
        <taxon>Xylariales</taxon>
        <taxon>Xylariaceae</taxon>
        <taxon>Xylaria</taxon>
    </lineage>
</organism>
<evidence type="ECO:0000313" key="1">
    <source>
        <dbReference type="EMBL" id="KAJ2985916.1"/>
    </source>
</evidence>
<sequence>MSVFTHHPFYTVQDNDFSNFGSLVRFIDDWDKHFSQKNASDGQGQTRQARRHVQTFTPRFDVRETEQNYELHGELPGVDKKNVHIEFSDAQTIIIRGNVERTYTSGNPPTRLLGDSAMSGAIANEPHSDDSAETRSNKSFQATVEDEKEQAEGKTATSDAVVQSSKPESPAEPQQQKHKYWVYERSVGNFSRTFTFSNRVDHENVSASLDNGVLTVIVPKAKKPETRRIAIN</sequence>
<evidence type="ECO:0000313" key="2">
    <source>
        <dbReference type="Proteomes" id="UP001143856"/>
    </source>
</evidence>
<proteinExistence type="predicted"/>
<reference evidence="1" key="1">
    <citation type="submission" date="2022-10" db="EMBL/GenBank/DDBJ databases">
        <title>Genome Sequence of Xylaria curta.</title>
        <authorList>
            <person name="Buettner E."/>
        </authorList>
    </citation>
    <scope>NUCLEOTIDE SEQUENCE</scope>
    <source>
        <strain evidence="1">Babe10</strain>
    </source>
</reference>
<accession>A0ACC1P332</accession>
<gene>
    <name evidence="1" type="ORF">NUW58_g5281</name>
</gene>
<dbReference type="Proteomes" id="UP001143856">
    <property type="component" value="Unassembled WGS sequence"/>
</dbReference>
<dbReference type="EMBL" id="JAPDGR010001028">
    <property type="protein sequence ID" value="KAJ2985916.1"/>
    <property type="molecule type" value="Genomic_DNA"/>
</dbReference>